<dbReference type="EMBL" id="BRPK01000015">
    <property type="protein sequence ID" value="GLB43927.1"/>
    <property type="molecule type" value="Genomic_DNA"/>
</dbReference>
<evidence type="ECO:0000313" key="2">
    <source>
        <dbReference type="EMBL" id="GLB43927.1"/>
    </source>
</evidence>
<protein>
    <submittedName>
        <fullName evidence="2">Uncharacterized protein</fullName>
    </submittedName>
</protein>
<organism evidence="2 3">
    <name type="scientific">Lyophyllum shimeji</name>
    <name type="common">Hon-shimeji</name>
    <name type="synonym">Tricholoma shimeji</name>
    <dbReference type="NCBI Taxonomy" id="47721"/>
    <lineage>
        <taxon>Eukaryota</taxon>
        <taxon>Fungi</taxon>
        <taxon>Dikarya</taxon>
        <taxon>Basidiomycota</taxon>
        <taxon>Agaricomycotina</taxon>
        <taxon>Agaricomycetes</taxon>
        <taxon>Agaricomycetidae</taxon>
        <taxon>Agaricales</taxon>
        <taxon>Tricholomatineae</taxon>
        <taxon>Lyophyllaceae</taxon>
        <taxon>Lyophyllum</taxon>
    </lineage>
</organism>
<accession>A0A9P3PVW3</accession>
<sequence length="995" mass="113465">MRLTNPTPRVMARAEAVTIPSIYLLGLKNGACPPLNFFTNKRIEAVTHSHSEVHTRMLRPFGADEALSAEKIQLLDLPKMISIWGSDDKHTCLTPMRFKEASKNFLAALTLVSEAPSTAEDGSPIPTFASEYQKHFDFFDQLRDFEETYPIWYRFELVARRDILKGIHFDWDVYALEVKMLLHSNVPQLLASSSKRLIEADNRVGKFPRNSFRTDVSSRREETSIPTNSRDGPTCLLCGKGHPFRNHPATITSFEDGKHLFSRLLDSHIWSVRSFRGPTPRHLCIYWNLFRLRHSPRARGYPRLHSMQRGSPRTQQAPRLRRVVHPYNVDGFRLMLDKHNLTDIYPRLLVNLIHGFPLGRNLPRLKKSIVIPNHRSVNQFPAVVQDYIATELAAGHMSGPFSLEDVERILRGPIHSSPFLVSEQFAGPGLPPKYRVCRNLSKADPVSGMPAINSFIDKDDFLTSFNMALRVAAAVADAPPGTQGIAFDIKTFHRTCPILSDHKPYLVASFQGKFYIDYVHPFGARLASSNAGQIGNATVDIWQAESRSENRLFKYEDDIQNFRYANPLGRFSDGVFTYFHNCETSMVLIDILHIPWHPEKSGIRFTSITTFIGFQWDLTLHRVSLPQKKRVKYLACIVSMLSDDFKGERFTLHQIQQIHGTLVHWQKRLGDHTTFRQLCPIGPVHHYRVFVDASMSWGIGIIIGPYWHAFRLAPGWKRPGRDICWLETLAIELAILFMKQLDFYEQRVEVFSDNSGAIGTHIKNRSPNIAINLSLRGALDWRAGKLFLDCDLVTRKKPQKSSPGVCGFADGPFTLHTILLETYRRVHSKPPKVPRSEDEEQTYEAMRVRKEREVSEAFLSYLSSKGAFEDWEKTRRCSNVCTISVNQAGLERSFSDLKIKKTRLRNRLKLPKLEKMAKVGADICTSQKEAGFVEDHVKRQNHDKAKVAELLAVPRYADMLDEDGDTSEDEGVPAKPQSGLVKSRAAWQKEMAKWV</sequence>
<dbReference type="PANTHER" id="PTHR33050">
    <property type="entry name" value="REVERSE TRANSCRIPTASE DOMAIN-CONTAINING PROTEIN"/>
    <property type="match status" value="1"/>
</dbReference>
<dbReference type="InterPro" id="IPR052055">
    <property type="entry name" value="Hepadnavirus_pol/RT"/>
</dbReference>
<proteinExistence type="predicted"/>
<evidence type="ECO:0000256" key="1">
    <source>
        <dbReference type="SAM" id="MobiDB-lite"/>
    </source>
</evidence>
<keyword evidence="3" id="KW-1185">Reference proteome</keyword>
<dbReference type="Proteomes" id="UP001063166">
    <property type="component" value="Unassembled WGS sequence"/>
</dbReference>
<dbReference type="AlphaFoldDB" id="A0A9P3PVW3"/>
<evidence type="ECO:0000313" key="3">
    <source>
        <dbReference type="Proteomes" id="UP001063166"/>
    </source>
</evidence>
<feature type="region of interest" description="Disordered" evidence="1">
    <location>
        <begin position="961"/>
        <end position="984"/>
    </location>
</feature>
<comment type="caution">
    <text evidence="2">The sequence shown here is derived from an EMBL/GenBank/DDBJ whole genome shotgun (WGS) entry which is preliminary data.</text>
</comment>
<reference evidence="2" key="1">
    <citation type="submission" date="2022-07" db="EMBL/GenBank/DDBJ databases">
        <title>The genome of Lyophyllum shimeji provides insight into the initial evolution of ectomycorrhizal fungal genome.</title>
        <authorList>
            <person name="Kobayashi Y."/>
            <person name="Shibata T."/>
            <person name="Hirakawa H."/>
            <person name="Shigenobu S."/>
            <person name="Nishiyama T."/>
            <person name="Yamada A."/>
            <person name="Hasebe M."/>
            <person name="Kawaguchi M."/>
        </authorList>
    </citation>
    <scope>NUCLEOTIDE SEQUENCE</scope>
    <source>
        <strain evidence="2">AT787</strain>
    </source>
</reference>
<dbReference type="PANTHER" id="PTHR33050:SF7">
    <property type="entry name" value="RIBONUCLEASE H"/>
    <property type="match status" value="1"/>
</dbReference>
<name>A0A9P3PVW3_LYOSH</name>
<gene>
    <name evidence="2" type="ORF">LshimejAT787_1501110</name>
</gene>
<feature type="compositionally biased region" description="Acidic residues" evidence="1">
    <location>
        <begin position="961"/>
        <end position="971"/>
    </location>
</feature>
<dbReference type="OrthoDB" id="2506773at2759"/>